<comment type="caution">
    <text evidence="2">The sequence shown here is derived from an EMBL/GenBank/DDBJ whole genome shotgun (WGS) entry which is preliminary data.</text>
</comment>
<dbReference type="PANTHER" id="PTHR36320:SF1">
    <property type="entry name" value="OS04G0611300 PROTEIN"/>
    <property type="match status" value="1"/>
</dbReference>
<dbReference type="EMBL" id="JBEAFC010000007">
    <property type="protein sequence ID" value="KAL1548911.1"/>
    <property type="molecule type" value="Genomic_DNA"/>
</dbReference>
<gene>
    <name evidence="2" type="ORF">AAHA92_17086</name>
</gene>
<protein>
    <submittedName>
        <fullName evidence="2">Uncharacterized protein</fullName>
    </submittedName>
</protein>
<proteinExistence type="predicted"/>
<evidence type="ECO:0000313" key="2">
    <source>
        <dbReference type="EMBL" id="KAL1548911.1"/>
    </source>
</evidence>
<evidence type="ECO:0000256" key="1">
    <source>
        <dbReference type="SAM" id="MobiDB-lite"/>
    </source>
</evidence>
<dbReference type="PANTHER" id="PTHR36320">
    <property type="entry name" value="OS04G0611300 PROTEIN"/>
    <property type="match status" value="1"/>
</dbReference>
<dbReference type="Proteomes" id="UP001567538">
    <property type="component" value="Unassembled WGS sequence"/>
</dbReference>
<accession>A0ABD1GXL5</accession>
<organism evidence="2 3">
    <name type="scientific">Salvia divinorum</name>
    <name type="common">Maria pastora</name>
    <name type="synonym">Diviner's sage</name>
    <dbReference type="NCBI Taxonomy" id="28513"/>
    <lineage>
        <taxon>Eukaryota</taxon>
        <taxon>Viridiplantae</taxon>
        <taxon>Streptophyta</taxon>
        <taxon>Embryophyta</taxon>
        <taxon>Tracheophyta</taxon>
        <taxon>Spermatophyta</taxon>
        <taxon>Magnoliopsida</taxon>
        <taxon>eudicotyledons</taxon>
        <taxon>Gunneridae</taxon>
        <taxon>Pentapetalae</taxon>
        <taxon>asterids</taxon>
        <taxon>lamiids</taxon>
        <taxon>Lamiales</taxon>
        <taxon>Lamiaceae</taxon>
        <taxon>Nepetoideae</taxon>
        <taxon>Mentheae</taxon>
        <taxon>Salviinae</taxon>
        <taxon>Salvia</taxon>
        <taxon>Salvia subgen. Calosphace</taxon>
    </lineage>
</organism>
<sequence length="70" mass="7909">MGKLIRLKREKRLKTIRREMVEPIYDKKNAAKLAIQEAALAATKPLLKSTRSGDVPPALSPPWKSRLLSE</sequence>
<feature type="region of interest" description="Disordered" evidence="1">
    <location>
        <begin position="46"/>
        <end position="70"/>
    </location>
</feature>
<name>A0ABD1GXL5_SALDI</name>
<keyword evidence="3" id="KW-1185">Reference proteome</keyword>
<dbReference type="AlphaFoldDB" id="A0ABD1GXL5"/>
<evidence type="ECO:0000313" key="3">
    <source>
        <dbReference type="Proteomes" id="UP001567538"/>
    </source>
</evidence>
<reference evidence="2 3" key="1">
    <citation type="submission" date="2024-06" db="EMBL/GenBank/DDBJ databases">
        <title>A chromosome level genome sequence of Diviner's sage (Salvia divinorum).</title>
        <authorList>
            <person name="Ford S.A."/>
            <person name="Ro D.-K."/>
            <person name="Ness R.W."/>
            <person name="Phillips M.A."/>
        </authorList>
    </citation>
    <scope>NUCLEOTIDE SEQUENCE [LARGE SCALE GENOMIC DNA]</scope>
    <source>
        <strain evidence="2">SAF-2024a</strain>
        <tissue evidence="2">Leaf</tissue>
    </source>
</reference>